<reference evidence="2" key="1">
    <citation type="journal article" date="2023" name="Front. Plant Sci.">
        <title>Chromosomal-level genome assembly of Melastoma candidum provides insights into trichome evolution.</title>
        <authorList>
            <person name="Zhong Y."/>
            <person name="Wu W."/>
            <person name="Sun C."/>
            <person name="Zou P."/>
            <person name="Liu Y."/>
            <person name="Dai S."/>
            <person name="Zhou R."/>
        </authorList>
    </citation>
    <scope>NUCLEOTIDE SEQUENCE [LARGE SCALE GENOMIC DNA]</scope>
</reference>
<dbReference type="EMBL" id="CM042886">
    <property type="protein sequence ID" value="KAI4341788.1"/>
    <property type="molecule type" value="Genomic_DNA"/>
</dbReference>
<keyword evidence="2" id="KW-1185">Reference proteome</keyword>
<evidence type="ECO:0000313" key="2">
    <source>
        <dbReference type="Proteomes" id="UP001057402"/>
    </source>
</evidence>
<accession>A0ACB9NYH0</accession>
<comment type="caution">
    <text evidence="1">The sequence shown here is derived from an EMBL/GenBank/DDBJ whole genome shotgun (WGS) entry which is preliminary data.</text>
</comment>
<name>A0ACB9NYH0_9MYRT</name>
<sequence length="579" mass="62836">MECDQADDRPPVVVVDISSDEGSPPIVGSNDDFDWLGELLYEDAVKGLAAAQQQQEDDDDDVVVIGESCPLDKSRKRKLESSGDRDRAAADDDDECLVLDGDPDKSIPAVEGNKGSDDGSDSEDLFVVGEKGQVACRDYPHPRHDCVKFPFNATSHEKHCDLCHCYVCDLPAPCVKWGTGMSNSDHCHATDKDGDWKTRRKDLKSGKSDGQVTFGIDNGIVEIVVPLPAQISHDGQMQSAAFSAQEILLSQHVMAHQAGQTIIDGSTPIPINYMPQNLPPLPAIYHQPSKTSPANIFPPRRPIFQRCSSTMENHSSSNICSGLRKQQSSNFKVGPPPYYAPVGQSHAINVVRQGGHHVRSSIRPQHASSVPRFNKTGIVYHPSASRAGCVSNNASHAPQVQRSGKFPRNTSINTGHAKITGLNSQLCTAFPSDIRTGHLSAASTLLNMVCTQSSGFCHPDSGVSLDARYVSTIYQQIEDAGALNQLVHPPHQNQGVPFHPEAETMDSATVVHRQQQPIQPSDHNLPQEFDIGNMTMNNNWWSESDPPQGPISIEPPAATVDTSALLFDFDTPWNGVTGS</sequence>
<protein>
    <submittedName>
        <fullName evidence="1">Uncharacterized protein</fullName>
    </submittedName>
</protein>
<proteinExistence type="predicted"/>
<dbReference type="Proteomes" id="UP001057402">
    <property type="component" value="Chromosome 7"/>
</dbReference>
<organism evidence="1 2">
    <name type="scientific">Melastoma candidum</name>
    <dbReference type="NCBI Taxonomy" id="119954"/>
    <lineage>
        <taxon>Eukaryota</taxon>
        <taxon>Viridiplantae</taxon>
        <taxon>Streptophyta</taxon>
        <taxon>Embryophyta</taxon>
        <taxon>Tracheophyta</taxon>
        <taxon>Spermatophyta</taxon>
        <taxon>Magnoliopsida</taxon>
        <taxon>eudicotyledons</taxon>
        <taxon>Gunneridae</taxon>
        <taxon>Pentapetalae</taxon>
        <taxon>rosids</taxon>
        <taxon>malvids</taxon>
        <taxon>Myrtales</taxon>
        <taxon>Melastomataceae</taxon>
        <taxon>Melastomatoideae</taxon>
        <taxon>Melastomateae</taxon>
        <taxon>Melastoma</taxon>
    </lineage>
</organism>
<evidence type="ECO:0000313" key="1">
    <source>
        <dbReference type="EMBL" id="KAI4341788.1"/>
    </source>
</evidence>
<gene>
    <name evidence="1" type="ORF">MLD38_026471</name>
</gene>